<evidence type="ECO:0000256" key="9">
    <source>
        <dbReference type="ARBA" id="ARBA00022777"/>
    </source>
</evidence>
<evidence type="ECO:0000256" key="8">
    <source>
        <dbReference type="ARBA" id="ARBA00022741"/>
    </source>
</evidence>
<dbReference type="Proteomes" id="UP001162131">
    <property type="component" value="Unassembled WGS sequence"/>
</dbReference>
<name>A0AAU9K035_9CILI</name>
<evidence type="ECO:0000256" key="13">
    <source>
        <dbReference type="ARBA" id="ARBA00047899"/>
    </source>
</evidence>
<keyword evidence="6" id="KW-0479">Metal-binding</keyword>
<dbReference type="InterPro" id="IPR011009">
    <property type="entry name" value="Kinase-like_dom_sf"/>
</dbReference>
<comment type="catalytic activity">
    <reaction evidence="13">
        <text>L-threonyl-[protein] + ATP = O-phospho-L-threonyl-[protein] + ADP + H(+)</text>
        <dbReference type="Rhea" id="RHEA:46608"/>
        <dbReference type="Rhea" id="RHEA-COMP:11060"/>
        <dbReference type="Rhea" id="RHEA-COMP:11605"/>
        <dbReference type="ChEBI" id="CHEBI:15378"/>
        <dbReference type="ChEBI" id="CHEBI:30013"/>
        <dbReference type="ChEBI" id="CHEBI:30616"/>
        <dbReference type="ChEBI" id="CHEBI:61977"/>
        <dbReference type="ChEBI" id="CHEBI:456216"/>
        <dbReference type="EC" id="2.7.11.1"/>
    </reaction>
</comment>
<keyword evidence="9" id="KW-0418">Kinase</keyword>
<organism evidence="18 19">
    <name type="scientific">Blepharisma stoltei</name>
    <dbReference type="NCBI Taxonomy" id="1481888"/>
    <lineage>
        <taxon>Eukaryota</taxon>
        <taxon>Sar</taxon>
        <taxon>Alveolata</taxon>
        <taxon>Ciliophora</taxon>
        <taxon>Postciliodesmatophora</taxon>
        <taxon>Heterotrichea</taxon>
        <taxon>Heterotrichida</taxon>
        <taxon>Blepharismidae</taxon>
        <taxon>Blepharisma</taxon>
    </lineage>
</organism>
<evidence type="ECO:0000259" key="16">
    <source>
        <dbReference type="PROSITE" id="PS50011"/>
    </source>
</evidence>
<dbReference type="PANTHER" id="PTHR24349">
    <property type="entry name" value="SERINE/THREONINE-PROTEIN KINASE"/>
    <property type="match status" value="1"/>
</dbReference>
<dbReference type="GO" id="GO:0005509">
    <property type="term" value="F:calcium ion binding"/>
    <property type="evidence" value="ECO:0007669"/>
    <property type="project" value="InterPro"/>
</dbReference>
<dbReference type="GO" id="GO:0004674">
    <property type="term" value="F:protein serine/threonine kinase activity"/>
    <property type="evidence" value="ECO:0007669"/>
    <property type="project" value="UniProtKB-KW"/>
</dbReference>
<evidence type="ECO:0000256" key="12">
    <source>
        <dbReference type="ARBA" id="ARBA00024334"/>
    </source>
</evidence>
<dbReference type="PROSITE" id="PS00108">
    <property type="entry name" value="PROTEIN_KINASE_ST"/>
    <property type="match status" value="1"/>
</dbReference>
<dbReference type="SMART" id="SM00054">
    <property type="entry name" value="EFh"/>
    <property type="match status" value="3"/>
</dbReference>
<dbReference type="PROSITE" id="PS00107">
    <property type="entry name" value="PROTEIN_KINASE_ATP"/>
    <property type="match status" value="1"/>
</dbReference>
<evidence type="ECO:0000256" key="10">
    <source>
        <dbReference type="ARBA" id="ARBA00022837"/>
    </source>
</evidence>
<dbReference type="InterPro" id="IPR002048">
    <property type="entry name" value="EF_hand_dom"/>
</dbReference>
<dbReference type="Gene3D" id="1.10.238.10">
    <property type="entry name" value="EF-hand"/>
    <property type="match status" value="2"/>
</dbReference>
<evidence type="ECO:0000256" key="6">
    <source>
        <dbReference type="ARBA" id="ARBA00022723"/>
    </source>
</evidence>
<evidence type="ECO:0000256" key="5">
    <source>
        <dbReference type="ARBA" id="ARBA00022679"/>
    </source>
</evidence>
<evidence type="ECO:0000256" key="2">
    <source>
        <dbReference type="ARBA" id="ARBA00011245"/>
    </source>
</evidence>
<evidence type="ECO:0000259" key="17">
    <source>
        <dbReference type="PROSITE" id="PS50222"/>
    </source>
</evidence>
<gene>
    <name evidence="18" type="ORF">BSTOLATCC_MIC53994</name>
</gene>
<dbReference type="Pfam" id="PF13499">
    <property type="entry name" value="EF-hand_7"/>
    <property type="match status" value="1"/>
</dbReference>
<proteinExistence type="inferred from homology"/>
<comment type="cofactor">
    <cofactor evidence="1">
        <name>Mg(2+)</name>
        <dbReference type="ChEBI" id="CHEBI:18420"/>
    </cofactor>
</comment>
<feature type="domain" description="EF-hand" evidence="17">
    <location>
        <begin position="344"/>
        <end position="379"/>
    </location>
</feature>
<dbReference type="Gene3D" id="1.10.510.10">
    <property type="entry name" value="Transferase(Phosphotransferase) domain 1"/>
    <property type="match status" value="1"/>
</dbReference>
<dbReference type="InterPro" id="IPR018247">
    <property type="entry name" value="EF_Hand_1_Ca_BS"/>
</dbReference>
<evidence type="ECO:0000256" key="15">
    <source>
        <dbReference type="PROSITE-ProRule" id="PRU10141"/>
    </source>
</evidence>
<keyword evidence="4" id="KW-0723">Serine/threonine-protein kinase</keyword>
<dbReference type="EC" id="2.7.11.1" evidence="3"/>
<comment type="catalytic activity">
    <reaction evidence="14">
        <text>L-seryl-[protein] + ATP = O-phospho-L-seryl-[protein] + ADP + H(+)</text>
        <dbReference type="Rhea" id="RHEA:17989"/>
        <dbReference type="Rhea" id="RHEA-COMP:9863"/>
        <dbReference type="Rhea" id="RHEA-COMP:11604"/>
        <dbReference type="ChEBI" id="CHEBI:15378"/>
        <dbReference type="ChEBI" id="CHEBI:29999"/>
        <dbReference type="ChEBI" id="CHEBI:30616"/>
        <dbReference type="ChEBI" id="CHEBI:83421"/>
        <dbReference type="ChEBI" id="CHEBI:456216"/>
        <dbReference type="EC" id="2.7.11.1"/>
    </reaction>
</comment>
<keyword evidence="11 15" id="KW-0067">ATP-binding</keyword>
<accession>A0AAU9K035</accession>
<dbReference type="SMART" id="SM00220">
    <property type="entry name" value="S_TKc"/>
    <property type="match status" value="1"/>
</dbReference>
<evidence type="ECO:0000256" key="1">
    <source>
        <dbReference type="ARBA" id="ARBA00001946"/>
    </source>
</evidence>
<dbReference type="CDD" id="cd05117">
    <property type="entry name" value="STKc_CAMK"/>
    <property type="match status" value="1"/>
</dbReference>
<dbReference type="InterPro" id="IPR050205">
    <property type="entry name" value="CDPK_Ser/Thr_kinases"/>
</dbReference>
<dbReference type="FunFam" id="1.10.510.10:FF:000571">
    <property type="entry name" value="Maternal embryonic leucine zipper kinase"/>
    <property type="match status" value="1"/>
</dbReference>
<dbReference type="InterPro" id="IPR011992">
    <property type="entry name" value="EF-hand-dom_pair"/>
</dbReference>
<evidence type="ECO:0000256" key="4">
    <source>
        <dbReference type="ARBA" id="ARBA00022527"/>
    </source>
</evidence>
<reference evidence="18" key="1">
    <citation type="submission" date="2021-09" db="EMBL/GenBank/DDBJ databases">
        <authorList>
            <consortium name="AG Swart"/>
            <person name="Singh M."/>
            <person name="Singh A."/>
            <person name="Seah K."/>
            <person name="Emmerich C."/>
        </authorList>
    </citation>
    <scope>NUCLEOTIDE SEQUENCE</scope>
    <source>
        <strain evidence="18">ATCC30299</strain>
    </source>
</reference>
<comment type="subunit">
    <text evidence="2">Monomer.</text>
</comment>
<dbReference type="EMBL" id="CAJZBQ010000053">
    <property type="protein sequence ID" value="CAG9331937.1"/>
    <property type="molecule type" value="Genomic_DNA"/>
</dbReference>
<evidence type="ECO:0000313" key="18">
    <source>
        <dbReference type="EMBL" id="CAG9331937.1"/>
    </source>
</evidence>
<dbReference type="PROSITE" id="PS00018">
    <property type="entry name" value="EF_HAND_1"/>
    <property type="match status" value="2"/>
</dbReference>
<dbReference type="SUPFAM" id="SSF47473">
    <property type="entry name" value="EF-hand"/>
    <property type="match status" value="1"/>
</dbReference>
<sequence length="544" mass="63065">MGICFHREIYMREPGTGKPILKSDISTAVRLESIHNKYKFVKILGYGQFGVVRKAYKIETSENPESPKRKKFAIKSLNKDRIKRSMVMLKRELEILQTVDHPNIIKLYETYEDSKYIHMVLEYCSGGDIFDYLIKKGSIVESEVARIMQKMLSALNHLHSLKICHRDLKPENFLFMNSEPNAEVKLADFGMSVKFGEEDMLTKVGTPYYVAPEILRGIYGKECDVWSLGVVMYLLLSGRQPFLAHSMNELFQKITRGDYSFSSTAWSMISDDAKELISKLLDINPSTRITIANALQHKWFSILYQTPQERMVGLEIFNSLKKFRAPSKLWQEAMKVFVRNLSEEELNELQGAFKLIDRSNTGFITVEDIAVAMKGNGYTILGGEFTKLMQNVDYIGKGKLNYTQFLIAAMDRKRLIDEEGMWIVFKHFDMNNDGRICVDELKFALEKAGCYISQEDFEEIIKEFQLKVGDFMSFDEFKQIMMCFSSENSEVGTELEEDEDKQRKGTKRLSQRRLTNRRRTAFDDVSPISPRNLKDRIRRITDIH</sequence>
<keyword evidence="5" id="KW-0808">Transferase</keyword>
<dbReference type="InterPro" id="IPR000719">
    <property type="entry name" value="Prot_kinase_dom"/>
</dbReference>
<dbReference type="FunFam" id="1.10.238.10:FF:000001">
    <property type="entry name" value="Calmodulin 1"/>
    <property type="match status" value="1"/>
</dbReference>
<dbReference type="FunFam" id="3.30.200.20:FF:000315">
    <property type="entry name" value="Calcium-dependent protein kinase 3"/>
    <property type="match status" value="1"/>
</dbReference>
<keyword evidence="19" id="KW-1185">Reference proteome</keyword>
<evidence type="ECO:0000256" key="7">
    <source>
        <dbReference type="ARBA" id="ARBA00022737"/>
    </source>
</evidence>
<feature type="domain" description="Protein kinase" evidence="16">
    <location>
        <begin position="38"/>
        <end position="300"/>
    </location>
</feature>
<comment type="caution">
    <text evidence="18">The sequence shown here is derived from an EMBL/GenBank/DDBJ whole genome shotgun (WGS) entry which is preliminary data.</text>
</comment>
<dbReference type="SUPFAM" id="SSF56112">
    <property type="entry name" value="Protein kinase-like (PK-like)"/>
    <property type="match status" value="1"/>
</dbReference>
<feature type="binding site" evidence="15">
    <location>
        <position position="75"/>
    </location>
    <ligand>
        <name>ATP</name>
        <dbReference type="ChEBI" id="CHEBI:30616"/>
    </ligand>
</feature>
<dbReference type="Gene3D" id="3.30.200.20">
    <property type="entry name" value="Phosphorylase Kinase, domain 1"/>
    <property type="match status" value="1"/>
</dbReference>
<feature type="domain" description="EF-hand" evidence="17">
    <location>
        <begin position="452"/>
        <end position="487"/>
    </location>
</feature>
<evidence type="ECO:0000256" key="3">
    <source>
        <dbReference type="ARBA" id="ARBA00012513"/>
    </source>
</evidence>
<dbReference type="GO" id="GO:0005524">
    <property type="term" value="F:ATP binding"/>
    <property type="evidence" value="ECO:0007669"/>
    <property type="project" value="UniProtKB-UniRule"/>
</dbReference>
<dbReference type="AlphaFoldDB" id="A0AAU9K035"/>
<protein>
    <recommendedName>
        <fullName evidence="3">non-specific serine/threonine protein kinase</fullName>
        <ecNumber evidence="3">2.7.11.1</ecNumber>
    </recommendedName>
</protein>
<keyword evidence="7" id="KW-0677">Repeat</keyword>
<comment type="similarity">
    <text evidence="12">Belongs to the protein kinase superfamily. Ser/Thr protein kinase family. CDPK subfamily.</text>
</comment>
<keyword evidence="10" id="KW-0106">Calcium</keyword>
<dbReference type="InterPro" id="IPR008271">
    <property type="entry name" value="Ser/Thr_kinase_AS"/>
</dbReference>
<dbReference type="Pfam" id="PF00069">
    <property type="entry name" value="Pkinase"/>
    <property type="match status" value="1"/>
</dbReference>
<dbReference type="PROSITE" id="PS50011">
    <property type="entry name" value="PROTEIN_KINASE_DOM"/>
    <property type="match status" value="1"/>
</dbReference>
<dbReference type="CDD" id="cd00051">
    <property type="entry name" value="EFh"/>
    <property type="match status" value="1"/>
</dbReference>
<dbReference type="PROSITE" id="PS50222">
    <property type="entry name" value="EF_HAND_2"/>
    <property type="match status" value="3"/>
</dbReference>
<evidence type="ECO:0000256" key="11">
    <source>
        <dbReference type="ARBA" id="ARBA00022840"/>
    </source>
</evidence>
<keyword evidence="8 15" id="KW-0547">Nucleotide-binding</keyword>
<evidence type="ECO:0000313" key="19">
    <source>
        <dbReference type="Proteomes" id="UP001162131"/>
    </source>
</evidence>
<dbReference type="InterPro" id="IPR017441">
    <property type="entry name" value="Protein_kinase_ATP_BS"/>
</dbReference>
<evidence type="ECO:0000256" key="14">
    <source>
        <dbReference type="ARBA" id="ARBA00048679"/>
    </source>
</evidence>
<feature type="domain" description="EF-hand" evidence="17">
    <location>
        <begin position="416"/>
        <end position="451"/>
    </location>
</feature>